<evidence type="ECO:0008006" key="4">
    <source>
        <dbReference type="Google" id="ProtNLM"/>
    </source>
</evidence>
<dbReference type="SUPFAM" id="SSF54523">
    <property type="entry name" value="Pili subunits"/>
    <property type="match status" value="1"/>
</dbReference>
<feature type="transmembrane region" description="Helical" evidence="2">
    <location>
        <begin position="37"/>
        <end position="62"/>
    </location>
</feature>
<dbReference type="PANTHER" id="PTHR30093">
    <property type="entry name" value="GENERAL SECRETION PATHWAY PROTEIN G"/>
    <property type="match status" value="1"/>
</dbReference>
<keyword evidence="2" id="KW-0812">Transmembrane</keyword>
<keyword evidence="2" id="KW-1133">Transmembrane helix</keyword>
<evidence type="ECO:0000313" key="3">
    <source>
        <dbReference type="EMBL" id="GAG11338.1"/>
    </source>
</evidence>
<comment type="caution">
    <text evidence="3">The sequence shown here is derived from an EMBL/GenBank/DDBJ whole genome shotgun (WGS) entry which is preliminary data.</text>
</comment>
<dbReference type="Pfam" id="PF07963">
    <property type="entry name" value="N_methyl"/>
    <property type="match status" value="1"/>
</dbReference>
<feature type="non-terminal residue" evidence="3">
    <location>
        <position position="154"/>
    </location>
</feature>
<sequence length="154" mass="16767">MTKKRKIGVTDPGLRPNSKCRDSLLPFNFSLFTFQRAFTLIEMMVVITIIGIVMVIAIPNFAAMQQRARVRAGAHEVAQDFRHIRERALAKGSTYQITLPDARHYQVTAPNGNSTIYKLGQTTGGNLRFGTTGAIGGTPSEANGPIPPSGFDFG</sequence>
<gene>
    <name evidence="3" type="ORF">S01H1_37292</name>
</gene>
<reference evidence="3" key="1">
    <citation type="journal article" date="2014" name="Front. Microbiol.">
        <title>High frequency of phylogenetically diverse reductive dehalogenase-homologous genes in deep subseafloor sedimentary metagenomes.</title>
        <authorList>
            <person name="Kawai M."/>
            <person name="Futagami T."/>
            <person name="Toyoda A."/>
            <person name="Takaki Y."/>
            <person name="Nishi S."/>
            <person name="Hori S."/>
            <person name="Arai W."/>
            <person name="Tsubouchi T."/>
            <person name="Morono Y."/>
            <person name="Uchiyama I."/>
            <person name="Ito T."/>
            <person name="Fujiyama A."/>
            <person name="Inagaki F."/>
            <person name="Takami H."/>
        </authorList>
    </citation>
    <scope>NUCLEOTIDE SEQUENCE</scope>
    <source>
        <strain evidence="3">Expedition CK06-06</strain>
    </source>
</reference>
<evidence type="ECO:0000256" key="2">
    <source>
        <dbReference type="SAM" id="Phobius"/>
    </source>
</evidence>
<dbReference type="NCBIfam" id="TIGR02532">
    <property type="entry name" value="IV_pilin_GFxxxE"/>
    <property type="match status" value="1"/>
</dbReference>
<dbReference type="AlphaFoldDB" id="X0VFV0"/>
<name>X0VFV0_9ZZZZ</name>
<accession>X0VFV0</accession>
<feature type="region of interest" description="Disordered" evidence="1">
    <location>
        <begin position="135"/>
        <end position="154"/>
    </location>
</feature>
<evidence type="ECO:0000256" key="1">
    <source>
        <dbReference type="SAM" id="MobiDB-lite"/>
    </source>
</evidence>
<protein>
    <recommendedName>
        <fullName evidence="4">General secretion pathway GspH domain-containing protein</fullName>
    </recommendedName>
</protein>
<dbReference type="InterPro" id="IPR012902">
    <property type="entry name" value="N_methyl_site"/>
</dbReference>
<proteinExistence type="predicted"/>
<keyword evidence="2" id="KW-0472">Membrane</keyword>
<organism evidence="3">
    <name type="scientific">marine sediment metagenome</name>
    <dbReference type="NCBI Taxonomy" id="412755"/>
    <lineage>
        <taxon>unclassified sequences</taxon>
        <taxon>metagenomes</taxon>
        <taxon>ecological metagenomes</taxon>
    </lineage>
</organism>
<dbReference type="Gene3D" id="3.30.700.10">
    <property type="entry name" value="Glycoprotein, Type 4 Pilin"/>
    <property type="match status" value="1"/>
</dbReference>
<dbReference type="EMBL" id="BARS01023421">
    <property type="protein sequence ID" value="GAG11338.1"/>
    <property type="molecule type" value="Genomic_DNA"/>
</dbReference>
<dbReference type="InterPro" id="IPR045584">
    <property type="entry name" value="Pilin-like"/>
</dbReference>